<dbReference type="PANTHER" id="PTHR33236:SF5">
    <property type="entry name" value="CUB DOMAIN-CONTAINING PROTEIN"/>
    <property type="match status" value="1"/>
</dbReference>
<dbReference type="PANTHER" id="PTHR33236">
    <property type="entry name" value="INTRAFLAGELLAR TRANSPORT PROTEIN 122 FAMILY PROTEIN-RELATED"/>
    <property type="match status" value="1"/>
</dbReference>
<proteinExistence type="predicted"/>
<evidence type="ECO:0000259" key="3">
    <source>
        <dbReference type="PROSITE" id="PS01180"/>
    </source>
</evidence>
<comment type="caution">
    <text evidence="2">Lacks conserved residue(s) required for the propagation of feature annotation.</text>
</comment>
<sequence length="231" mass="24136">MYLDVPSSATKPSDVQLIFNFATGTNTRAWNIKIAMLPCGASYLAPSECLQYFTTASGRVKSFNWQDVATTTTRQLNNQNYKICFRAETLASGSSATQMCVSACTTTTPFVGFFLTGTGTAAVPADPSGTPAAVPAAAAAAGTGTAENTGCTYDFLAIAGGFDPVTGKINDRYCGGSLTSTSVCTKMRPFSLNFGTDDTEAAITPAVPPGKPVTQLIDNANTGFCLDYQEK</sequence>
<gene>
    <name evidence="4" type="ORF">DGAL_LOCUS10619</name>
</gene>
<comment type="caution">
    <text evidence="4">The sequence shown here is derived from an EMBL/GenBank/DDBJ whole genome shotgun (WGS) entry which is preliminary data.</text>
</comment>
<organism evidence="4 5">
    <name type="scientific">Daphnia galeata</name>
    <dbReference type="NCBI Taxonomy" id="27404"/>
    <lineage>
        <taxon>Eukaryota</taxon>
        <taxon>Metazoa</taxon>
        <taxon>Ecdysozoa</taxon>
        <taxon>Arthropoda</taxon>
        <taxon>Crustacea</taxon>
        <taxon>Branchiopoda</taxon>
        <taxon>Diplostraca</taxon>
        <taxon>Cladocera</taxon>
        <taxon>Anomopoda</taxon>
        <taxon>Daphniidae</taxon>
        <taxon>Daphnia</taxon>
    </lineage>
</organism>
<evidence type="ECO:0000313" key="5">
    <source>
        <dbReference type="Proteomes" id="UP000789390"/>
    </source>
</evidence>
<dbReference type="Proteomes" id="UP000789390">
    <property type="component" value="Unassembled WGS sequence"/>
</dbReference>
<protein>
    <recommendedName>
        <fullName evidence="3">CUB domain-containing protein</fullName>
    </recommendedName>
</protein>
<keyword evidence="5" id="KW-1185">Reference proteome</keyword>
<evidence type="ECO:0000313" key="4">
    <source>
        <dbReference type="EMBL" id="CAH0107327.1"/>
    </source>
</evidence>
<dbReference type="OrthoDB" id="6382149at2759"/>
<dbReference type="AlphaFoldDB" id="A0A8J2RPX2"/>
<reference evidence="4" key="1">
    <citation type="submission" date="2021-11" db="EMBL/GenBank/DDBJ databases">
        <authorList>
            <person name="Schell T."/>
        </authorList>
    </citation>
    <scope>NUCLEOTIDE SEQUENCE</scope>
    <source>
        <strain evidence="4">M5</strain>
    </source>
</reference>
<name>A0A8J2RPX2_9CRUS</name>
<dbReference type="EMBL" id="CAKKLH010000268">
    <property type="protein sequence ID" value="CAH0107327.1"/>
    <property type="molecule type" value="Genomic_DNA"/>
</dbReference>
<dbReference type="Pfam" id="PF26080">
    <property type="entry name" value="CUB_animal"/>
    <property type="match status" value="1"/>
</dbReference>
<dbReference type="InterPro" id="IPR058698">
    <property type="entry name" value="CUB_metazoa"/>
</dbReference>
<dbReference type="PROSITE" id="PS01180">
    <property type="entry name" value="CUB"/>
    <property type="match status" value="1"/>
</dbReference>
<keyword evidence="1" id="KW-1015">Disulfide bond</keyword>
<evidence type="ECO:0000256" key="1">
    <source>
        <dbReference type="ARBA" id="ARBA00023157"/>
    </source>
</evidence>
<evidence type="ECO:0000256" key="2">
    <source>
        <dbReference type="PROSITE-ProRule" id="PRU00059"/>
    </source>
</evidence>
<feature type="domain" description="CUB" evidence="3">
    <location>
        <begin position="39"/>
        <end position="231"/>
    </location>
</feature>
<accession>A0A8J2RPX2</accession>
<dbReference type="InterPro" id="IPR000859">
    <property type="entry name" value="CUB_dom"/>
</dbReference>